<comment type="similarity">
    <text evidence="1 2">Belongs to the phD/YefM antitoxin family.</text>
</comment>
<dbReference type="Gene3D" id="3.40.1620.10">
    <property type="entry name" value="YefM-like domain"/>
    <property type="match status" value="1"/>
</dbReference>
<dbReference type="NCBIfam" id="TIGR01552">
    <property type="entry name" value="phd_fam"/>
    <property type="match status" value="1"/>
</dbReference>
<keyword evidence="4" id="KW-1185">Reference proteome</keyword>
<dbReference type="InterPro" id="IPR036165">
    <property type="entry name" value="YefM-like_sf"/>
</dbReference>
<evidence type="ECO:0000256" key="2">
    <source>
        <dbReference type="RuleBase" id="RU362080"/>
    </source>
</evidence>
<gene>
    <name evidence="3" type="ORF">ABSH63_11715</name>
</gene>
<evidence type="ECO:0000313" key="3">
    <source>
        <dbReference type="EMBL" id="MES0874669.1"/>
    </source>
</evidence>
<protein>
    <recommendedName>
        <fullName evidence="2">Antitoxin</fullName>
    </recommendedName>
</protein>
<dbReference type="SUPFAM" id="SSF143120">
    <property type="entry name" value="YefM-like"/>
    <property type="match status" value="1"/>
</dbReference>
<sequence>MSAEQIPVHELKARLSHYLAQARRGRPIEITSHRRVVAKLIGVSPHDEANGLARYIAEGKATWNGGKPQGGAVRLPPGGKSLADIVIEDRGPR</sequence>
<dbReference type="RefSeq" id="WP_352889961.1">
    <property type="nucleotide sequence ID" value="NZ_JBEPIJ010000013.1"/>
</dbReference>
<organism evidence="3 4">
    <name type="scientific">Sinimarinibacterium thermocellulolyticum</name>
    <dbReference type="NCBI Taxonomy" id="3170016"/>
    <lineage>
        <taxon>Bacteria</taxon>
        <taxon>Pseudomonadati</taxon>
        <taxon>Pseudomonadota</taxon>
        <taxon>Gammaproteobacteria</taxon>
        <taxon>Nevskiales</taxon>
        <taxon>Nevskiaceae</taxon>
        <taxon>Sinimarinibacterium</taxon>
    </lineage>
</organism>
<dbReference type="Proteomes" id="UP001465331">
    <property type="component" value="Unassembled WGS sequence"/>
</dbReference>
<dbReference type="EMBL" id="JBEPIJ010000013">
    <property type="protein sequence ID" value="MES0874669.1"/>
    <property type="molecule type" value="Genomic_DNA"/>
</dbReference>
<comment type="caution">
    <text evidence="3">The sequence shown here is derived from an EMBL/GenBank/DDBJ whole genome shotgun (WGS) entry which is preliminary data.</text>
</comment>
<proteinExistence type="inferred from homology"/>
<dbReference type="InterPro" id="IPR006442">
    <property type="entry name" value="Antitoxin_Phd/YefM"/>
</dbReference>
<evidence type="ECO:0000313" key="4">
    <source>
        <dbReference type="Proteomes" id="UP001465331"/>
    </source>
</evidence>
<comment type="function">
    <text evidence="2">Antitoxin component of a type II toxin-antitoxin (TA) system.</text>
</comment>
<accession>A0ABV2ABW9</accession>
<name>A0ABV2ABW9_9GAMM</name>
<dbReference type="Pfam" id="PF02604">
    <property type="entry name" value="PhdYeFM_antitox"/>
    <property type="match status" value="1"/>
</dbReference>
<evidence type="ECO:0000256" key="1">
    <source>
        <dbReference type="ARBA" id="ARBA00009981"/>
    </source>
</evidence>
<reference evidence="3 4" key="1">
    <citation type="submission" date="2024-06" db="EMBL/GenBank/DDBJ databases">
        <authorList>
            <person name="Li Z."/>
            <person name="Jiang Y."/>
        </authorList>
    </citation>
    <scope>NUCLEOTIDE SEQUENCE [LARGE SCALE GENOMIC DNA]</scope>
    <source>
        <strain evidence="3 4">HSW-8</strain>
    </source>
</reference>